<dbReference type="GO" id="GO:0070403">
    <property type="term" value="F:NAD+ binding"/>
    <property type="evidence" value="ECO:0007669"/>
    <property type="project" value="InterPro"/>
</dbReference>
<keyword evidence="21" id="KW-1185">Reference proteome</keyword>
<dbReference type="Gene3D" id="1.10.1040.50">
    <property type="match status" value="1"/>
</dbReference>
<dbReference type="Pfam" id="PF00378">
    <property type="entry name" value="ECH_1"/>
    <property type="match status" value="1"/>
</dbReference>
<dbReference type="InterPro" id="IPR008927">
    <property type="entry name" value="6-PGluconate_DH-like_C_sf"/>
</dbReference>
<evidence type="ECO:0000256" key="13">
    <source>
        <dbReference type="ARBA" id="ARBA00048361"/>
    </source>
</evidence>
<dbReference type="InterPro" id="IPR006108">
    <property type="entry name" value="3HC_DH_C"/>
</dbReference>
<evidence type="ECO:0000313" key="21">
    <source>
        <dbReference type="Proteomes" id="UP000694408"/>
    </source>
</evidence>
<evidence type="ECO:0000256" key="3">
    <source>
        <dbReference type="ARBA" id="ARBA00007005"/>
    </source>
</evidence>
<accession>A0A8C5IZ32</accession>
<evidence type="ECO:0000256" key="9">
    <source>
        <dbReference type="ARBA" id="ARBA00023098"/>
    </source>
</evidence>
<dbReference type="EC" id="4.2.1.17" evidence="5"/>
<evidence type="ECO:0000256" key="16">
    <source>
        <dbReference type="RuleBase" id="RU003707"/>
    </source>
</evidence>
<dbReference type="Gene3D" id="3.90.226.10">
    <property type="entry name" value="2-enoyl-CoA Hydratase, Chain A, domain 1"/>
    <property type="match status" value="1"/>
</dbReference>
<dbReference type="SUPFAM" id="SSF51735">
    <property type="entry name" value="NAD(P)-binding Rossmann-fold domains"/>
    <property type="match status" value="1"/>
</dbReference>
<evidence type="ECO:0000259" key="18">
    <source>
        <dbReference type="Pfam" id="PF00725"/>
    </source>
</evidence>
<dbReference type="GO" id="GO:0016507">
    <property type="term" value="C:mitochondrial fatty acid beta-oxidation multienzyme complex"/>
    <property type="evidence" value="ECO:0007669"/>
    <property type="project" value="InterPro"/>
</dbReference>
<dbReference type="AlphaFoldDB" id="A0A8C5IZ32"/>
<dbReference type="InterPro" id="IPR036291">
    <property type="entry name" value="NAD(P)-bd_dom_sf"/>
</dbReference>
<feature type="domain" description="3-hydroxyacyl-CoA dehydrogenase NAD binding" evidence="19">
    <location>
        <begin position="355"/>
        <end position="532"/>
    </location>
</feature>
<comment type="catalytic activity">
    <reaction evidence="13">
        <text>(3S)-hydroxydecanoyl-CoA + NAD(+) = 3-oxodecanoyl-CoA + NADH + H(+)</text>
        <dbReference type="Rhea" id="RHEA:31187"/>
        <dbReference type="ChEBI" id="CHEBI:15378"/>
        <dbReference type="ChEBI" id="CHEBI:57540"/>
        <dbReference type="ChEBI" id="CHEBI:57945"/>
        <dbReference type="ChEBI" id="CHEBI:62548"/>
        <dbReference type="ChEBI" id="CHEBI:62616"/>
    </reaction>
    <physiologicalReaction direction="left-to-right" evidence="13">
        <dbReference type="Rhea" id="RHEA:31188"/>
    </physiologicalReaction>
</comment>
<feature type="site" description="Important for hydroxyacyl-coenzyme A dehydrogenase activity" evidence="15">
    <location>
        <position position="489"/>
    </location>
</feature>
<keyword evidence="10" id="KW-0456">Lyase</keyword>
<dbReference type="FunFam" id="3.90.226.10:FF:000011">
    <property type="entry name" value="Fatty acid oxidation complex subunit alpha"/>
    <property type="match status" value="1"/>
</dbReference>
<dbReference type="NCBIfam" id="TIGR02441">
    <property type="entry name" value="fa_ox_alpha_mit"/>
    <property type="match status" value="1"/>
</dbReference>
<reference evidence="20" key="2">
    <citation type="submission" date="2025-09" db="UniProtKB">
        <authorList>
            <consortium name="Ensembl"/>
        </authorList>
    </citation>
    <scope>IDENTIFICATION</scope>
</reference>
<evidence type="ECO:0000256" key="10">
    <source>
        <dbReference type="ARBA" id="ARBA00023239"/>
    </source>
</evidence>
<evidence type="ECO:0000256" key="5">
    <source>
        <dbReference type="ARBA" id="ARBA00012076"/>
    </source>
</evidence>
<feature type="active site" description="For hydroxyacyl-coenzyme A dehydrogenase activity" evidence="14">
    <location>
        <position position="501"/>
    </location>
</feature>
<evidence type="ECO:0000256" key="11">
    <source>
        <dbReference type="ARBA" id="ARBA00023268"/>
    </source>
</evidence>
<evidence type="ECO:0000313" key="20">
    <source>
        <dbReference type="Ensembl" id="ENSJHYP00000011428.1"/>
    </source>
</evidence>
<dbReference type="PROSITE" id="PS00166">
    <property type="entry name" value="ENOYL_COA_HYDRATASE"/>
    <property type="match status" value="1"/>
</dbReference>
<dbReference type="UniPathway" id="UPA00659"/>
<dbReference type="SUPFAM" id="SSF48179">
    <property type="entry name" value="6-phosphogluconate dehydrogenase C-terminal domain-like"/>
    <property type="match status" value="1"/>
</dbReference>
<evidence type="ECO:0000259" key="19">
    <source>
        <dbReference type="Pfam" id="PF02737"/>
    </source>
</evidence>
<dbReference type="InterPro" id="IPR006176">
    <property type="entry name" value="3-OHacyl-CoA_DH_NAD-bd"/>
</dbReference>
<name>A0A8C5IZ32_JUNHY</name>
<evidence type="ECO:0000256" key="4">
    <source>
        <dbReference type="ARBA" id="ARBA00008750"/>
    </source>
</evidence>
<keyword evidence="8" id="KW-0520">NAD</keyword>
<organism evidence="20 21">
    <name type="scientific">Junco hyemalis</name>
    <name type="common">Dark-eyed junco</name>
    <dbReference type="NCBI Taxonomy" id="40217"/>
    <lineage>
        <taxon>Eukaryota</taxon>
        <taxon>Metazoa</taxon>
        <taxon>Chordata</taxon>
        <taxon>Craniata</taxon>
        <taxon>Vertebrata</taxon>
        <taxon>Euteleostomi</taxon>
        <taxon>Archelosauria</taxon>
        <taxon>Archosauria</taxon>
        <taxon>Dinosauria</taxon>
        <taxon>Saurischia</taxon>
        <taxon>Theropoda</taxon>
        <taxon>Coelurosauria</taxon>
        <taxon>Aves</taxon>
        <taxon>Neognathae</taxon>
        <taxon>Neoaves</taxon>
        <taxon>Telluraves</taxon>
        <taxon>Australaves</taxon>
        <taxon>Passeriformes</taxon>
        <taxon>Passerellidae</taxon>
        <taxon>Junco</taxon>
    </lineage>
</organism>
<evidence type="ECO:0000256" key="2">
    <source>
        <dbReference type="ARBA" id="ARBA00005005"/>
    </source>
</evidence>
<dbReference type="CDD" id="cd06558">
    <property type="entry name" value="crotonase-like"/>
    <property type="match status" value="1"/>
</dbReference>
<feature type="site" description="Important for long-chain enoyl-CoA hydratase activity" evidence="15">
    <location>
        <position position="164"/>
    </location>
</feature>
<keyword evidence="11" id="KW-0511">Multifunctional enzyme</keyword>
<evidence type="ECO:0000256" key="12">
    <source>
        <dbReference type="ARBA" id="ARBA00047613"/>
    </source>
</evidence>
<protein>
    <recommendedName>
        <fullName evidence="5">enoyl-CoA hydratase</fullName>
        <ecNumber evidence="5">4.2.1.17</ecNumber>
    </recommendedName>
</protein>
<dbReference type="Pfam" id="PF00725">
    <property type="entry name" value="3HCDH"/>
    <property type="match status" value="1"/>
</dbReference>
<dbReference type="GO" id="GO:0006635">
    <property type="term" value="P:fatty acid beta-oxidation"/>
    <property type="evidence" value="ECO:0007669"/>
    <property type="project" value="UniProtKB-UniPathway"/>
</dbReference>
<dbReference type="InterPro" id="IPR050136">
    <property type="entry name" value="FA_oxidation_alpha_subunit"/>
</dbReference>
<dbReference type="Pfam" id="PF02737">
    <property type="entry name" value="3HCDH_N"/>
    <property type="match status" value="1"/>
</dbReference>
<evidence type="ECO:0000256" key="6">
    <source>
        <dbReference type="ARBA" id="ARBA00022832"/>
    </source>
</evidence>
<comment type="catalytic activity">
    <reaction evidence="1">
        <text>(3S)-hydroxyhexadecanoyl-CoA = (2E)-hexadecenoyl-CoA + H2O</text>
        <dbReference type="Rhea" id="RHEA:31163"/>
        <dbReference type="ChEBI" id="CHEBI:15377"/>
        <dbReference type="ChEBI" id="CHEBI:61526"/>
        <dbReference type="ChEBI" id="CHEBI:62613"/>
    </reaction>
    <physiologicalReaction direction="right-to-left" evidence="1">
        <dbReference type="Rhea" id="RHEA:31165"/>
    </physiologicalReaction>
</comment>
<evidence type="ECO:0000256" key="15">
    <source>
        <dbReference type="PIRSR" id="PIRSR612803-2"/>
    </source>
</evidence>
<dbReference type="GO" id="GO:0004300">
    <property type="term" value="F:enoyl-CoA hydratase activity"/>
    <property type="evidence" value="ECO:0007669"/>
    <property type="project" value="UniProtKB-EC"/>
</dbReference>
<dbReference type="InterPro" id="IPR012803">
    <property type="entry name" value="Fa_ox_alpha_mit"/>
</dbReference>
<dbReference type="PANTHER" id="PTHR43612">
    <property type="entry name" value="TRIFUNCTIONAL ENZYME SUBUNIT ALPHA"/>
    <property type="match status" value="1"/>
</dbReference>
<dbReference type="SUPFAM" id="SSF52096">
    <property type="entry name" value="ClpP/crotonase"/>
    <property type="match status" value="1"/>
</dbReference>
<dbReference type="InterPro" id="IPR001753">
    <property type="entry name" value="Enoyl-CoA_hydra/iso"/>
</dbReference>
<evidence type="ECO:0000256" key="8">
    <source>
        <dbReference type="ARBA" id="ARBA00023027"/>
    </source>
</evidence>
<dbReference type="InterPro" id="IPR018376">
    <property type="entry name" value="Enoyl-CoA_hyd/isom_CS"/>
</dbReference>
<feature type="region of interest" description="Disordered" evidence="17">
    <location>
        <begin position="633"/>
        <end position="673"/>
    </location>
</feature>
<reference evidence="20" key="1">
    <citation type="submission" date="2025-08" db="UniProtKB">
        <authorList>
            <consortium name="Ensembl"/>
        </authorList>
    </citation>
    <scope>IDENTIFICATION</scope>
</reference>
<comment type="similarity">
    <text evidence="4">In the N-terminal section; belongs to the enoyl-CoA hydratase/isomerase family.</text>
</comment>
<dbReference type="PANTHER" id="PTHR43612:SF3">
    <property type="entry name" value="TRIFUNCTIONAL ENZYME SUBUNIT ALPHA, MITOCHONDRIAL"/>
    <property type="match status" value="1"/>
</dbReference>
<feature type="domain" description="3-hydroxyacyl-CoA dehydrogenase C-terminal" evidence="18">
    <location>
        <begin position="535"/>
        <end position="621"/>
    </location>
</feature>
<dbReference type="Gene3D" id="3.40.50.720">
    <property type="entry name" value="NAD(P)-binding Rossmann-like Domain"/>
    <property type="match status" value="1"/>
</dbReference>
<keyword evidence="7" id="KW-0560">Oxidoreductase</keyword>
<evidence type="ECO:0000256" key="1">
    <source>
        <dbReference type="ARBA" id="ARBA00000469"/>
    </source>
</evidence>
<dbReference type="PROSITE" id="PS00067">
    <property type="entry name" value="3HCDH"/>
    <property type="match status" value="1"/>
</dbReference>
<dbReference type="Ensembl" id="ENSJHYT00000013819.1">
    <property type="protein sequence ID" value="ENSJHYP00000011428.1"/>
    <property type="gene ID" value="ENSJHYG00000008917.1"/>
</dbReference>
<dbReference type="InterPro" id="IPR006180">
    <property type="entry name" value="3-OHacyl-CoA_DH_CS"/>
</dbReference>
<evidence type="ECO:0000256" key="17">
    <source>
        <dbReference type="SAM" id="MobiDB-lite"/>
    </source>
</evidence>
<dbReference type="InterPro" id="IPR029045">
    <property type="entry name" value="ClpP/crotonase-like_dom_sf"/>
</dbReference>
<keyword evidence="6" id="KW-0276">Fatty acid metabolism</keyword>
<comment type="catalytic activity">
    <reaction evidence="12">
        <text>(3S)-hydroxyhexadecanoyl-CoA + NAD(+) = 3-oxohexadecanoyl-CoA + NADH + H(+)</text>
        <dbReference type="Rhea" id="RHEA:31159"/>
        <dbReference type="ChEBI" id="CHEBI:15378"/>
        <dbReference type="ChEBI" id="CHEBI:57349"/>
        <dbReference type="ChEBI" id="CHEBI:57540"/>
        <dbReference type="ChEBI" id="CHEBI:57945"/>
        <dbReference type="ChEBI" id="CHEBI:62613"/>
    </reaction>
    <physiologicalReaction direction="left-to-right" evidence="12">
        <dbReference type="Rhea" id="RHEA:31160"/>
    </physiologicalReaction>
</comment>
<evidence type="ECO:0000256" key="14">
    <source>
        <dbReference type="PIRSR" id="PIRSR612803-1"/>
    </source>
</evidence>
<comment type="similarity">
    <text evidence="16">Belongs to the enoyl-CoA hydratase/isomerase family.</text>
</comment>
<sequence>MEAVPSTSRVPRPGYACRNISASSALQNRTHVSCDIKGDVAVVRFNTPNSKVNTLSKQLSAEFTDVMNEIWANETVRSAVLISSKPGSFIAGADLNMLEACKTAQEVTQLSQDGQKMLEKIEQSPKPVVAAISGSCLGGGLEVAIACHYRVATKDRKTVLGTPEVLLGLLPGAGGTQRLPKMVGLPAAFDMMLTGRNIRADRAKKMGLVDQLVEPLGPGLKAPEARTIEYLEEVAIGFARGLANKTVSAKRSKGLMQRLTDYAMALPFVRQQVYKTVESKVQKQTKGLYPAPLKIIEVVKTGLDQGRDAGYLIESQSFGQLAVTKESKALMGLYHGQVHCKKNKFGHPQKEVKTLAVLGAGLMGAGIAQVSVDKGIKTILKDTAQKGLDRGQQQVYKGLNGKVKKKSLTSFERDSILSNLMGQLDYKGFEKADMVIEAVFEDISVKHKVLKEVEAVIPTHCIFASNTSALPISQIAAASKRPDKVIGMHYFSPVDKMQLLEIITTEKTSQDTAACAVDVGLKQGKVVIVVKDGPGFYTTRCLGPMLSEVVRVLQEGIDPKKVDAISTAFGFPVGAATLIDEVGVDVATHVAEDLGKAFGQRFGGGSIDLFKLMVQKGFLGELLRCSQLKGVPSAPGKATAGGEQPWEWGRSPSHRGSAAVGPVEPEKGPGTVAASCQDGAGSLPCAPAEAADLCSVMVFTGGFG</sequence>
<dbReference type="GO" id="GO:0016509">
    <property type="term" value="F:long-chain (3S)-3-hydroxyacyl-CoA dehydrogenase (NAD+) activity"/>
    <property type="evidence" value="ECO:0007669"/>
    <property type="project" value="TreeGrafter"/>
</dbReference>
<keyword evidence="9" id="KW-0443">Lipid metabolism</keyword>
<dbReference type="Proteomes" id="UP000694408">
    <property type="component" value="Unplaced"/>
</dbReference>
<feature type="site" description="Important for long-chain enoyl-CoA hydratase activity" evidence="15">
    <location>
        <position position="142"/>
    </location>
</feature>
<dbReference type="OMA" id="ESTTIRW"/>
<comment type="pathway">
    <text evidence="2">Lipid metabolism; fatty acid beta-oxidation.</text>
</comment>
<dbReference type="FunFam" id="3.40.50.720:FF:000009">
    <property type="entry name" value="Fatty oxidation complex, alpha subunit"/>
    <property type="match status" value="1"/>
</dbReference>
<comment type="similarity">
    <text evidence="3">In the central section; belongs to the 3-hydroxyacyl-CoA dehydrogenase family.</text>
</comment>
<evidence type="ECO:0000256" key="7">
    <source>
        <dbReference type="ARBA" id="ARBA00023002"/>
    </source>
</evidence>
<proteinExistence type="inferred from homology"/>